<evidence type="ECO:0000313" key="4">
    <source>
        <dbReference type="Proteomes" id="UP001501170"/>
    </source>
</evidence>
<gene>
    <name evidence="3" type="ORF">GCM10009855_22630</name>
</gene>
<comment type="similarity">
    <text evidence="1">Belongs to the enoyl-CoA hydratase/isomerase family.</text>
</comment>
<dbReference type="Proteomes" id="UP001501170">
    <property type="component" value="Unassembled WGS sequence"/>
</dbReference>
<dbReference type="SUPFAM" id="SSF54637">
    <property type="entry name" value="Thioesterase/thiol ester dehydrase-isomerase"/>
    <property type="match status" value="1"/>
</dbReference>
<feature type="domain" description="MaoC-like" evidence="2">
    <location>
        <begin position="19"/>
        <end position="134"/>
    </location>
</feature>
<dbReference type="Gene3D" id="3.10.129.10">
    <property type="entry name" value="Hotdog Thioesterase"/>
    <property type="match status" value="1"/>
</dbReference>
<dbReference type="EMBL" id="BAAARB010000011">
    <property type="protein sequence ID" value="GAA2382002.1"/>
    <property type="molecule type" value="Genomic_DNA"/>
</dbReference>
<accession>A0ABN3HJU0</accession>
<dbReference type="Pfam" id="PF01575">
    <property type="entry name" value="MaoC_dehydratas"/>
    <property type="match status" value="1"/>
</dbReference>
<evidence type="ECO:0000256" key="1">
    <source>
        <dbReference type="ARBA" id="ARBA00005254"/>
    </source>
</evidence>
<dbReference type="InterPro" id="IPR029069">
    <property type="entry name" value="HotDog_dom_sf"/>
</dbReference>
<dbReference type="RefSeq" id="WP_006896182.1">
    <property type="nucleotide sequence ID" value="NZ_BAAARB010000011.1"/>
</dbReference>
<evidence type="ECO:0000313" key="3">
    <source>
        <dbReference type="EMBL" id="GAA2382002.1"/>
    </source>
</evidence>
<proteinExistence type="inferred from homology"/>
<evidence type="ECO:0000259" key="2">
    <source>
        <dbReference type="Pfam" id="PF01575"/>
    </source>
</evidence>
<organism evidence="3 4">
    <name type="scientific">Gordonia cholesterolivorans</name>
    <dbReference type="NCBI Taxonomy" id="559625"/>
    <lineage>
        <taxon>Bacteria</taxon>
        <taxon>Bacillati</taxon>
        <taxon>Actinomycetota</taxon>
        <taxon>Actinomycetes</taxon>
        <taxon>Mycobacteriales</taxon>
        <taxon>Gordoniaceae</taxon>
        <taxon>Gordonia</taxon>
    </lineage>
</organism>
<dbReference type="InterPro" id="IPR002539">
    <property type="entry name" value="MaoC-like_dom"/>
</dbReference>
<name>A0ABN3HJU0_9ACTN</name>
<sequence length="157" mass="17147">MTAETGSRTVAYGRDIEVGRVYRLGEYTLTADDLVDFAQRWDPQGFHVDEDIAASSPYGGLIASGVQSFAIMQRLSVLAVYDHWAVIAGKEIRDVAFLRPVRPGDVLTGTLTVTGVTFDDRDRALVEVDTELTVEGKPVLRTHSASYLHARPPAPAD</sequence>
<comment type="caution">
    <text evidence="3">The sequence shown here is derived from an EMBL/GenBank/DDBJ whole genome shotgun (WGS) entry which is preliminary data.</text>
</comment>
<protein>
    <submittedName>
        <fullName evidence="3">MaoC family dehydratase</fullName>
    </submittedName>
</protein>
<keyword evidence="4" id="KW-1185">Reference proteome</keyword>
<reference evidence="3 4" key="1">
    <citation type="journal article" date="2019" name="Int. J. Syst. Evol. Microbiol.">
        <title>The Global Catalogue of Microorganisms (GCM) 10K type strain sequencing project: providing services to taxonomists for standard genome sequencing and annotation.</title>
        <authorList>
            <consortium name="The Broad Institute Genomics Platform"/>
            <consortium name="The Broad Institute Genome Sequencing Center for Infectious Disease"/>
            <person name="Wu L."/>
            <person name="Ma J."/>
        </authorList>
    </citation>
    <scope>NUCLEOTIDE SEQUENCE [LARGE SCALE GENOMIC DNA]</scope>
    <source>
        <strain evidence="3 4">JCM 16227</strain>
    </source>
</reference>